<name>A0AAG5DAS4_ANOAO</name>
<evidence type="ECO:0008006" key="4">
    <source>
        <dbReference type="Google" id="ProtNLM"/>
    </source>
</evidence>
<dbReference type="AlphaFoldDB" id="A0AAG5DAS4"/>
<organism evidence="2 3">
    <name type="scientific">Anopheles atroparvus</name>
    <name type="common">European mosquito</name>
    <dbReference type="NCBI Taxonomy" id="41427"/>
    <lineage>
        <taxon>Eukaryota</taxon>
        <taxon>Metazoa</taxon>
        <taxon>Ecdysozoa</taxon>
        <taxon>Arthropoda</taxon>
        <taxon>Hexapoda</taxon>
        <taxon>Insecta</taxon>
        <taxon>Pterygota</taxon>
        <taxon>Neoptera</taxon>
        <taxon>Endopterygota</taxon>
        <taxon>Diptera</taxon>
        <taxon>Nematocera</taxon>
        <taxon>Culicoidea</taxon>
        <taxon>Culicidae</taxon>
        <taxon>Anophelinae</taxon>
        <taxon>Anopheles</taxon>
    </lineage>
</organism>
<dbReference type="Proteomes" id="UP000075880">
    <property type="component" value="Unassembled WGS sequence"/>
</dbReference>
<evidence type="ECO:0000313" key="3">
    <source>
        <dbReference type="Proteomes" id="UP000075880"/>
    </source>
</evidence>
<keyword evidence="1" id="KW-0732">Signal</keyword>
<evidence type="ECO:0000256" key="1">
    <source>
        <dbReference type="SAM" id="SignalP"/>
    </source>
</evidence>
<keyword evidence="3" id="KW-1185">Reference proteome</keyword>
<evidence type="ECO:0000313" key="2">
    <source>
        <dbReference type="EnsemblMetazoa" id="ENSAATROPP008346"/>
    </source>
</evidence>
<protein>
    <recommendedName>
        <fullName evidence="4">Protein TsetseEP domain-containing protein</fullName>
    </recommendedName>
</protein>
<accession>A0AAG5DAS4</accession>
<dbReference type="EnsemblMetazoa" id="ENSAATROPT009227">
    <property type="protein sequence ID" value="ENSAATROPP008346"/>
    <property type="gene ID" value="ENSAATROPG007518"/>
</dbReference>
<reference evidence="2" key="1">
    <citation type="submission" date="2024-04" db="UniProtKB">
        <authorList>
            <consortium name="EnsemblMetazoa"/>
        </authorList>
    </citation>
    <scope>IDENTIFICATION</scope>
    <source>
        <strain evidence="2">EBRO</strain>
    </source>
</reference>
<feature type="signal peptide" evidence="1">
    <location>
        <begin position="1"/>
        <end position="28"/>
    </location>
</feature>
<feature type="chain" id="PRO_5042596291" description="Protein TsetseEP domain-containing protein" evidence="1">
    <location>
        <begin position="29"/>
        <end position="513"/>
    </location>
</feature>
<proteinExistence type="predicted"/>
<sequence>MGGSTHFLPAAGWLLGAGLLCCLGRGVALPFPDFGIPGPVSNSAKVRTGALAISNDFNNVDEYGIELLSSYSTLAIVRDTLYSISEEVASAGKAIGTAFATLATSTGPSIDTVFNGATSAITSMEALLSTSFTEEYTTLENAIGSYVTDEFRDSFTELTGALNSLRQAVGRLKPAVEQAKTASKNSATIAPTLISKYVTPKMIQDVLDGLVRTRANIQVITYTVTNSLSKLEVADEFIIDITAEAEMQSVGVESAFEEFSIATTSVASDTSDELVEALQEGYGLETDAIALIQTELDASTDFTTNFVPQLSTVDGILGTAALASFGLDINDRIADYLELLGAVDDDVTTFFSDEACLPIFELVHVLIDNGPYATFCFEKYAAQVFNLFPNFVSLASNCYADESVKLDALYVAVLPLVQLILFDVEDLSESLTTCISYPDDALCFSMISPLYETLLALTTTKRDYILQLFEHETNASVQRFSACYHAQKFRLRQVMYELETDVELCETEGPLGG</sequence>